<accession>A0A9Q3ZHT9</accession>
<dbReference type="EMBL" id="JAJVKT010000016">
    <property type="protein sequence ID" value="MCE7509612.1"/>
    <property type="molecule type" value="Genomic_DNA"/>
</dbReference>
<keyword evidence="2" id="KW-1185">Reference proteome</keyword>
<sequence>MNHRQQVIIKTITILLGLIEQTRPMQALHASIMKQINAETVVTYVGQMYLYEVDGEEYALRLAELEADPISAEEIGQVAQAHLCEEMSSTILKAGTQAGS</sequence>
<comment type="caution">
    <text evidence="1">The sequence shown here is derived from an EMBL/GenBank/DDBJ whole genome shotgun (WGS) entry which is preliminary data.</text>
</comment>
<evidence type="ECO:0000313" key="2">
    <source>
        <dbReference type="Proteomes" id="UP001107961"/>
    </source>
</evidence>
<dbReference type="AlphaFoldDB" id="A0A9Q3ZHT9"/>
<organism evidence="1 2">
    <name type="scientific">Alloalcanivorax xenomutans</name>
    <dbReference type="NCBI Taxonomy" id="1094342"/>
    <lineage>
        <taxon>Bacteria</taxon>
        <taxon>Pseudomonadati</taxon>
        <taxon>Pseudomonadota</taxon>
        <taxon>Gammaproteobacteria</taxon>
        <taxon>Oceanospirillales</taxon>
        <taxon>Alcanivoracaceae</taxon>
        <taxon>Alloalcanivorax</taxon>
    </lineage>
</organism>
<proteinExistence type="predicted"/>
<protein>
    <submittedName>
        <fullName evidence="1">Uncharacterized protein</fullName>
    </submittedName>
</protein>
<reference evidence="1" key="1">
    <citation type="submission" date="2022-01" db="EMBL/GenBank/DDBJ databases">
        <authorList>
            <person name="Karlyshev A.V."/>
            <person name="Jaspars M."/>
        </authorList>
    </citation>
    <scope>NUCLEOTIDE SEQUENCE</scope>
    <source>
        <strain evidence="1">AGSA3-2</strain>
    </source>
</reference>
<name>A0A9Q3ZHT9_9GAMM</name>
<dbReference type="Proteomes" id="UP001107961">
    <property type="component" value="Unassembled WGS sequence"/>
</dbReference>
<gene>
    <name evidence="1" type="ORF">LZG35_13280</name>
</gene>
<evidence type="ECO:0000313" key="1">
    <source>
        <dbReference type="EMBL" id="MCE7509612.1"/>
    </source>
</evidence>
<dbReference type="RefSeq" id="WP_233925945.1">
    <property type="nucleotide sequence ID" value="NZ_JAJVKT010000016.1"/>
</dbReference>